<dbReference type="Proteomes" id="UP000242381">
    <property type="component" value="Unassembled WGS sequence"/>
</dbReference>
<dbReference type="EMBL" id="KV921365">
    <property type="protein sequence ID" value="ORE17120.1"/>
    <property type="molecule type" value="Genomic_DNA"/>
</dbReference>
<proteinExistence type="predicted"/>
<evidence type="ECO:0000313" key="1">
    <source>
        <dbReference type="EMBL" id="ORE17120.1"/>
    </source>
</evidence>
<evidence type="ECO:0000313" key="2">
    <source>
        <dbReference type="Proteomes" id="UP000242381"/>
    </source>
</evidence>
<accession>A0A1X0RYL9</accession>
<organism evidence="1 2">
    <name type="scientific">Rhizopus microsporus</name>
    <dbReference type="NCBI Taxonomy" id="58291"/>
    <lineage>
        <taxon>Eukaryota</taxon>
        <taxon>Fungi</taxon>
        <taxon>Fungi incertae sedis</taxon>
        <taxon>Mucoromycota</taxon>
        <taxon>Mucoromycotina</taxon>
        <taxon>Mucoromycetes</taxon>
        <taxon>Mucorales</taxon>
        <taxon>Mucorineae</taxon>
        <taxon>Rhizopodaceae</taxon>
        <taxon>Rhizopus</taxon>
    </lineage>
</organism>
<dbReference type="AlphaFoldDB" id="A0A1X0RYL9"/>
<gene>
    <name evidence="1" type="ORF">BCV71DRAFT_7044</name>
</gene>
<reference evidence="1 2" key="1">
    <citation type="journal article" date="2016" name="Proc. Natl. Acad. Sci. U.S.A.">
        <title>Lipid metabolic changes in an early divergent fungus govern the establishment of a mutualistic symbiosis with endobacteria.</title>
        <authorList>
            <person name="Lastovetsky O.A."/>
            <person name="Gaspar M.L."/>
            <person name="Mondo S.J."/>
            <person name="LaButti K.M."/>
            <person name="Sandor L."/>
            <person name="Grigoriev I.V."/>
            <person name="Henry S.A."/>
            <person name="Pawlowska T.E."/>
        </authorList>
    </citation>
    <scope>NUCLEOTIDE SEQUENCE [LARGE SCALE GENOMIC DNA]</scope>
    <source>
        <strain evidence="1 2">ATCC 11559</strain>
    </source>
</reference>
<sequence>MCSYTFQSLDKKTYLHSALNSKHNFVLYMHPSYGCLHFLDFSINIGQERKDSLKAASFK</sequence>
<protein>
    <submittedName>
        <fullName evidence="1">Uncharacterized protein</fullName>
    </submittedName>
</protein>
<name>A0A1X0RYL9_RHIZD</name>